<evidence type="ECO:0000313" key="6">
    <source>
        <dbReference type="EMBL" id="SGZ38173.1"/>
    </source>
</evidence>
<keyword evidence="1 2" id="KW-0728">SH3 domain</keyword>
<evidence type="ECO:0000256" key="1">
    <source>
        <dbReference type="ARBA" id="ARBA00022443"/>
    </source>
</evidence>
<feature type="region of interest" description="Disordered" evidence="4">
    <location>
        <begin position="405"/>
        <end position="435"/>
    </location>
</feature>
<dbReference type="InterPro" id="IPR001452">
    <property type="entry name" value="SH3_domain"/>
</dbReference>
<dbReference type="PANTHER" id="PTHR15735:SF21">
    <property type="entry name" value="PROTEIN NERVOUS WRECK"/>
    <property type="match status" value="1"/>
</dbReference>
<evidence type="ECO:0000313" key="7">
    <source>
        <dbReference type="Proteomes" id="UP000183365"/>
    </source>
</evidence>
<dbReference type="GO" id="GO:0030833">
    <property type="term" value="P:regulation of actin filament polymerization"/>
    <property type="evidence" value="ECO:0007669"/>
    <property type="project" value="TreeGrafter"/>
</dbReference>
<keyword evidence="7" id="KW-1185">Reference proteome</keyword>
<evidence type="ECO:0000256" key="4">
    <source>
        <dbReference type="SAM" id="MobiDB-lite"/>
    </source>
</evidence>
<dbReference type="EMBL" id="FQNF01000004">
    <property type="protein sequence ID" value="SGZ38173.1"/>
    <property type="molecule type" value="Genomic_DNA"/>
</dbReference>
<dbReference type="Gene3D" id="1.20.1270.60">
    <property type="entry name" value="Arfaptin homology (AH) domain/BAR domain"/>
    <property type="match status" value="1"/>
</dbReference>
<organism evidence="6 7">
    <name type="scientific">Hanseniaspora guilliermondii</name>
    <dbReference type="NCBI Taxonomy" id="56406"/>
    <lineage>
        <taxon>Eukaryota</taxon>
        <taxon>Fungi</taxon>
        <taxon>Dikarya</taxon>
        <taxon>Ascomycota</taxon>
        <taxon>Saccharomycotina</taxon>
        <taxon>Saccharomycetes</taxon>
        <taxon>Saccharomycodales</taxon>
        <taxon>Saccharomycodaceae</taxon>
        <taxon>Hanseniaspora</taxon>
    </lineage>
</organism>
<dbReference type="InterPro" id="IPR027267">
    <property type="entry name" value="AH/BAR_dom_sf"/>
</dbReference>
<protein>
    <recommendedName>
        <fullName evidence="5">SH3 domain-containing protein</fullName>
    </recommendedName>
</protein>
<sequence length="603" mass="68703">MLSVGDELKDGFDISIDYLDQNISFIEDIKEFYIKRKEVTKEYLMNMKKINVDMLDLITKNSINISVGSKPIMTPGSLVNSSITTVRKLVNDNIDKDLNKINDIVINDLTSLINDLKNLSMYLKNIYKEMMNNYHAICETNLNNYKKKYDEATKNMEQARAKGSSSDKITKREVAMNEAKNLYLIEIALANRVKDKLYFQDIPELLDLLQNTVKFKVQKFNTFLSKHLNNCIHNANSNISVYKEEINYLTENLPDLDVEMFIKHNKKPWQEPQDKVFIASPIWYEEPIFNVKLEEDLKILSIKYKKAIEDKSYLQSEISKQLDNMKSLRGQILEASEKNGLNFALLKQYSASLQRFTDLENQNLRVEVIIDSLKNNFKDINLDNLNFKEEKKKSGIFSKLKIGRSKSKSSNKDSSEVIDNRYEDSRDQSDDVASTMNSFAASSISGAGINTEIHRENKPTFSQGSSSSAAPNAVALYSYQAQDSDEIDISPNDKLRTLKNDVNGWTQVLNVTSGKTGNIPTSYMKITEVSNTSKVPPTVVPRRKKGNNENPKVLCKYEYIAQGDDEISIHPGDQIEVLRPEDENGWALGLCNGNKGLFPMSYC</sequence>
<dbReference type="PROSITE" id="PS50002">
    <property type="entry name" value="SH3"/>
    <property type="match status" value="2"/>
</dbReference>
<evidence type="ECO:0000256" key="3">
    <source>
        <dbReference type="SAM" id="Coils"/>
    </source>
</evidence>
<dbReference type="Pfam" id="PF00018">
    <property type="entry name" value="SH3_1"/>
    <property type="match status" value="1"/>
</dbReference>
<evidence type="ECO:0000259" key="5">
    <source>
        <dbReference type="PROSITE" id="PS50002"/>
    </source>
</evidence>
<dbReference type="Proteomes" id="UP000183365">
    <property type="component" value="Unassembled WGS sequence"/>
</dbReference>
<dbReference type="VEuPathDB" id="FungiDB:HGUI_00373"/>
<dbReference type="AlphaFoldDB" id="A0A1L0CHE1"/>
<reference evidence="7" key="1">
    <citation type="submission" date="2016-11" db="EMBL/GenBank/DDBJ databases">
        <authorList>
            <person name="Guldener U."/>
        </authorList>
    </citation>
    <scope>NUCLEOTIDE SEQUENCE [LARGE SCALE GENOMIC DNA]</scope>
</reference>
<accession>A0A1L0CHE1</accession>
<proteinExistence type="predicted"/>
<dbReference type="OrthoDB" id="8783038at2759"/>
<dbReference type="SUPFAM" id="SSF50044">
    <property type="entry name" value="SH3-domain"/>
    <property type="match status" value="2"/>
</dbReference>
<evidence type="ECO:0000256" key="2">
    <source>
        <dbReference type="PROSITE-ProRule" id="PRU00192"/>
    </source>
</evidence>
<feature type="coiled-coil region" evidence="3">
    <location>
        <begin position="135"/>
        <end position="162"/>
    </location>
</feature>
<dbReference type="Pfam" id="PF14604">
    <property type="entry name" value="SH3_9"/>
    <property type="match status" value="1"/>
</dbReference>
<feature type="domain" description="SH3" evidence="5">
    <location>
        <begin position="548"/>
        <end position="603"/>
    </location>
</feature>
<dbReference type="SMART" id="SM00326">
    <property type="entry name" value="SH3"/>
    <property type="match status" value="2"/>
</dbReference>
<feature type="compositionally biased region" description="Basic and acidic residues" evidence="4">
    <location>
        <begin position="410"/>
        <end position="429"/>
    </location>
</feature>
<dbReference type="InterPro" id="IPR036028">
    <property type="entry name" value="SH3-like_dom_sf"/>
</dbReference>
<gene>
    <name evidence="6" type="ORF">HGUI_00373</name>
</gene>
<dbReference type="PANTHER" id="PTHR15735">
    <property type="entry name" value="FCH AND DOUBLE SH3 DOMAINS PROTEIN"/>
    <property type="match status" value="1"/>
</dbReference>
<dbReference type="SUPFAM" id="SSF103657">
    <property type="entry name" value="BAR/IMD domain-like"/>
    <property type="match status" value="1"/>
</dbReference>
<keyword evidence="3" id="KW-0175">Coiled coil</keyword>
<dbReference type="Gene3D" id="2.30.30.40">
    <property type="entry name" value="SH3 Domains"/>
    <property type="match status" value="2"/>
</dbReference>
<name>A0A1L0CHE1_9ASCO</name>
<feature type="domain" description="SH3" evidence="5">
    <location>
        <begin position="468"/>
        <end position="529"/>
    </location>
</feature>